<comment type="caution">
    <text evidence="13">The sequence shown here is derived from an EMBL/GenBank/DDBJ whole genome shotgun (WGS) entry which is preliminary data.</text>
</comment>
<dbReference type="RefSeq" id="WP_132188738.1">
    <property type="nucleotide sequence ID" value="NZ_SLWM01000004.1"/>
</dbReference>
<keyword evidence="14" id="KW-1185">Reference proteome</keyword>
<keyword evidence="8" id="KW-0949">S-adenosyl-L-methionine</keyword>
<dbReference type="PANTHER" id="PTHR11579">
    <property type="entry name" value="PROTEIN-L-ISOASPARTATE O-METHYLTRANSFERASE"/>
    <property type="match status" value="1"/>
</dbReference>
<organism evidence="13 14">
    <name type="scientific">Kribbella orskensis</name>
    <dbReference type="NCBI Taxonomy" id="2512216"/>
    <lineage>
        <taxon>Bacteria</taxon>
        <taxon>Bacillati</taxon>
        <taxon>Actinomycetota</taxon>
        <taxon>Actinomycetes</taxon>
        <taxon>Propionibacteriales</taxon>
        <taxon>Kribbellaceae</taxon>
        <taxon>Kribbella</taxon>
    </lineage>
</organism>
<dbReference type="InterPro" id="IPR027573">
    <property type="entry name" value="Methyltran_FxLD"/>
</dbReference>
<keyword evidence="6" id="KW-0489">Methyltransferase</keyword>
<evidence type="ECO:0000256" key="11">
    <source>
        <dbReference type="ARBA" id="ARBA00031350"/>
    </source>
</evidence>
<keyword evidence="5" id="KW-0963">Cytoplasm</keyword>
<dbReference type="CDD" id="cd02440">
    <property type="entry name" value="AdoMet_MTases"/>
    <property type="match status" value="1"/>
</dbReference>
<dbReference type="EC" id="2.1.1.77" evidence="3"/>
<evidence type="ECO:0000256" key="1">
    <source>
        <dbReference type="ARBA" id="ARBA00004496"/>
    </source>
</evidence>
<evidence type="ECO:0000313" key="13">
    <source>
        <dbReference type="EMBL" id="TCO25909.1"/>
    </source>
</evidence>
<evidence type="ECO:0000256" key="3">
    <source>
        <dbReference type="ARBA" id="ARBA00011890"/>
    </source>
</evidence>
<evidence type="ECO:0000256" key="12">
    <source>
        <dbReference type="SAM" id="MobiDB-lite"/>
    </source>
</evidence>
<evidence type="ECO:0000256" key="10">
    <source>
        <dbReference type="ARBA" id="ARBA00031323"/>
    </source>
</evidence>
<comment type="subcellular location">
    <subcellularLocation>
        <location evidence="1">Cytoplasm</location>
    </subcellularLocation>
</comment>
<comment type="similarity">
    <text evidence="2">Belongs to the methyltransferase superfamily. L-isoaspartyl/D-aspartyl protein methyltransferase family.</text>
</comment>
<evidence type="ECO:0000256" key="9">
    <source>
        <dbReference type="ARBA" id="ARBA00030757"/>
    </source>
</evidence>
<feature type="region of interest" description="Disordered" evidence="12">
    <location>
        <begin position="384"/>
        <end position="404"/>
    </location>
</feature>
<dbReference type="Gene3D" id="3.40.50.150">
    <property type="entry name" value="Vaccinia Virus protein VP39"/>
    <property type="match status" value="1"/>
</dbReference>
<protein>
    <recommendedName>
        <fullName evidence="4">Protein-L-isoaspartate O-methyltransferase</fullName>
        <ecNumber evidence="3">2.1.1.77</ecNumber>
    </recommendedName>
    <alternativeName>
        <fullName evidence="11">L-isoaspartyl protein carboxyl methyltransferase</fullName>
    </alternativeName>
    <alternativeName>
        <fullName evidence="9">Protein L-isoaspartyl methyltransferase</fullName>
    </alternativeName>
    <alternativeName>
        <fullName evidence="10">Protein-beta-aspartate methyltransferase</fullName>
    </alternativeName>
</protein>
<dbReference type="InterPro" id="IPR000682">
    <property type="entry name" value="PCMT"/>
</dbReference>
<evidence type="ECO:0000256" key="6">
    <source>
        <dbReference type="ARBA" id="ARBA00022603"/>
    </source>
</evidence>
<dbReference type="InterPro" id="IPR029063">
    <property type="entry name" value="SAM-dependent_MTases_sf"/>
</dbReference>
<name>A0ABY2BNA3_9ACTN</name>
<gene>
    <name evidence="13" type="ORF">EV644_104413</name>
</gene>
<accession>A0ABY2BNA3</accession>
<evidence type="ECO:0000256" key="4">
    <source>
        <dbReference type="ARBA" id="ARBA00013346"/>
    </source>
</evidence>
<keyword evidence="7" id="KW-0808">Transferase</keyword>
<dbReference type="EMBL" id="SLWM01000004">
    <property type="protein sequence ID" value="TCO25909.1"/>
    <property type="molecule type" value="Genomic_DNA"/>
</dbReference>
<evidence type="ECO:0000256" key="7">
    <source>
        <dbReference type="ARBA" id="ARBA00022679"/>
    </source>
</evidence>
<proteinExistence type="inferred from homology"/>
<dbReference type="Pfam" id="PF01135">
    <property type="entry name" value="PCMT"/>
    <property type="match status" value="1"/>
</dbReference>
<reference evidence="13 14" key="1">
    <citation type="journal article" date="2015" name="Stand. Genomic Sci.">
        <title>Genomic Encyclopedia of Bacterial and Archaeal Type Strains, Phase III: the genomes of soil and plant-associated and newly described type strains.</title>
        <authorList>
            <person name="Whitman W.B."/>
            <person name="Woyke T."/>
            <person name="Klenk H.P."/>
            <person name="Zhou Y."/>
            <person name="Lilburn T.G."/>
            <person name="Beck B.J."/>
            <person name="De Vos P."/>
            <person name="Vandamme P."/>
            <person name="Eisen J.A."/>
            <person name="Garrity G."/>
            <person name="Hugenholtz P."/>
            <person name="Kyrpides N.C."/>
        </authorList>
    </citation>
    <scope>NUCLEOTIDE SEQUENCE [LARGE SCALE GENOMIC DNA]</scope>
    <source>
        <strain evidence="13 14">VKM Ac-2538</strain>
    </source>
</reference>
<evidence type="ECO:0000256" key="2">
    <source>
        <dbReference type="ARBA" id="ARBA00005369"/>
    </source>
</evidence>
<dbReference type="NCBIfam" id="TIGR04364">
    <property type="entry name" value="methyltran_FxLD"/>
    <property type="match status" value="1"/>
</dbReference>
<dbReference type="SUPFAM" id="SSF53335">
    <property type="entry name" value="S-adenosyl-L-methionine-dependent methyltransferases"/>
    <property type="match status" value="1"/>
</dbReference>
<evidence type="ECO:0000256" key="5">
    <source>
        <dbReference type="ARBA" id="ARBA00022490"/>
    </source>
</evidence>
<dbReference type="Proteomes" id="UP000295818">
    <property type="component" value="Unassembled WGS sequence"/>
</dbReference>
<dbReference type="PANTHER" id="PTHR11579:SF0">
    <property type="entry name" value="PROTEIN-L-ISOASPARTATE(D-ASPARTATE) O-METHYLTRANSFERASE"/>
    <property type="match status" value="1"/>
</dbReference>
<evidence type="ECO:0000313" key="14">
    <source>
        <dbReference type="Proteomes" id="UP000295818"/>
    </source>
</evidence>
<sequence length="404" mass="43712">MTAAGNDPRYAARLRSALTDLLVTQGVIRDERVEAAFRAVPRHVFVPLVPLESAYTDDVVLMKRDEAGVAISSVSQPTVVAMMLEQADIRPGHRVLEIGSGGYNAALLKELVGPDGSVTTIDIDPDVVDRARVSLAEAGYPEVRVVWTDGEFGSPESAPYDRIVVTVTAWDIAPAWIDQLSANGRIVVPLRVRGQTRSIAFDLENGFLRSRSMTLCGFVNMQGAGANFERVVPIHGDKVELSIDEDQSIDAAALDGVLRQPRARAWSAVLMNREEPVSDLDLWLASTLPGYCVLTAGRSARKKGLVSPTPRWGASAIVAGGTLAYVTSRATADPDFVELGAIGHGPDAADLVERLTAQIQFWHHHHRHGPEPVLTIHPATTPTAELPAGHHIPNRHTRTTITWP</sequence>
<evidence type="ECO:0000256" key="8">
    <source>
        <dbReference type="ARBA" id="ARBA00022691"/>
    </source>
</evidence>